<evidence type="ECO:0000256" key="2">
    <source>
        <dbReference type="SAM" id="Phobius"/>
    </source>
</evidence>
<evidence type="ECO:0000313" key="3">
    <source>
        <dbReference type="Proteomes" id="UP000050741"/>
    </source>
</evidence>
<reference evidence="4" key="3">
    <citation type="submission" date="2016-06" db="UniProtKB">
        <authorList>
            <consortium name="WormBaseParasite"/>
        </authorList>
    </citation>
    <scope>IDENTIFICATION</scope>
</reference>
<reference evidence="3" key="2">
    <citation type="submission" date="2014-05" db="EMBL/GenBank/DDBJ databases">
        <title>The genome and life-stage specific transcriptomes of Globodera pallida elucidate key aspects of plant parasitism by a cyst nematode.</title>
        <authorList>
            <person name="Cotton J.A."/>
            <person name="Lilley C.J."/>
            <person name="Jones L.M."/>
            <person name="Kikuchi T."/>
            <person name="Reid A.J."/>
            <person name="Thorpe P."/>
            <person name="Tsai I.J."/>
            <person name="Beasley H."/>
            <person name="Blok V."/>
            <person name="Cock P.J.A."/>
            <person name="Van den Akker S.E."/>
            <person name="Holroyd N."/>
            <person name="Hunt M."/>
            <person name="Mantelin S."/>
            <person name="Naghra H."/>
            <person name="Pain A."/>
            <person name="Palomares-Rius J.E."/>
            <person name="Zarowiecki M."/>
            <person name="Berriman M."/>
            <person name="Jones J.T."/>
            <person name="Urwin P.E."/>
        </authorList>
    </citation>
    <scope>NUCLEOTIDE SEQUENCE [LARGE SCALE GENOMIC DNA]</scope>
    <source>
        <strain evidence="3">Lindley</strain>
    </source>
</reference>
<evidence type="ECO:0000313" key="4">
    <source>
        <dbReference type="WBParaSite" id="GPLIN_000159700"/>
    </source>
</evidence>
<feature type="region of interest" description="Disordered" evidence="1">
    <location>
        <begin position="160"/>
        <end position="211"/>
    </location>
</feature>
<keyword evidence="3" id="KW-1185">Reference proteome</keyword>
<feature type="transmembrane region" description="Helical" evidence="2">
    <location>
        <begin position="53"/>
        <end position="76"/>
    </location>
</feature>
<sequence length="303" mass="32630">MRPFLPSSPPASSSASSSSSTPLLSSSSSSSPDFATVYVLCCCVRLHRHQLHLASYGFVSMSLIATGFVFTVFAIFHKDSQIGKIWLAGPVLIVVGAVLCGKVMIDWGPAMRRGRADSLDSQLMDELVFSNLIPIGAKARLSLLTGGTVAEAAAATAESANMTTPRFSSPSVASFTTTDQQQQQQQHNSSSNHRFLLPTDASAGGPIYPNNNNNNGIAKTLLFSNSRSWCPFPATPPPLCALYGSSSSASSMCSHKSAPPATRAHKRTISPLTHYYLLTLPYRTYDVRTERNRTEPKRERVKG</sequence>
<protein>
    <submittedName>
        <fullName evidence="4">Transmembrane protein</fullName>
    </submittedName>
</protein>
<feature type="compositionally biased region" description="Polar residues" evidence="1">
    <location>
        <begin position="165"/>
        <end position="179"/>
    </location>
</feature>
<name>A0A183BLW2_GLOPA</name>
<feature type="compositionally biased region" description="Low complexity" evidence="1">
    <location>
        <begin position="10"/>
        <end position="21"/>
    </location>
</feature>
<keyword evidence="2" id="KW-0812">Transmembrane</keyword>
<dbReference type="WBParaSite" id="GPLIN_000159700">
    <property type="protein sequence ID" value="GPLIN_000159700"/>
    <property type="gene ID" value="GPLIN_000159700"/>
</dbReference>
<dbReference type="AlphaFoldDB" id="A0A183BLW2"/>
<proteinExistence type="predicted"/>
<accession>A0A183BLW2</accession>
<dbReference type="Proteomes" id="UP000050741">
    <property type="component" value="Unassembled WGS sequence"/>
</dbReference>
<feature type="region of interest" description="Disordered" evidence="1">
    <location>
        <begin position="1"/>
        <end position="21"/>
    </location>
</feature>
<keyword evidence="2" id="KW-0472">Membrane</keyword>
<feature type="transmembrane region" description="Helical" evidence="2">
    <location>
        <begin position="82"/>
        <end position="105"/>
    </location>
</feature>
<organism evidence="3 4">
    <name type="scientific">Globodera pallida</name>
    <name type="common">Potato cyst nematode worm</name>
    <name type="synonym">Heterodera pallida</name>
    <dbReference type="NCBI Taxonomy" id="36090"/>
    <lineage>
        <taxon>Eukaryota</taxon>
        <taxon>Metazoa</taxon>
        <taxon>Ecdysozoa</taxon>
        <taxon>Nematoda</taxon>
        <taxon>Chromadorea</taxon>
        <taxon>Rhabditida</taxon>
        <taxon>Tylenchina</taxon>
        <taxon>Tylenchomorpha</taxon>
        <taxon>Tylenchoidea</taxon>
        <taxon>Heteroderidae</taxon>
        <taxon>Heteroderinae</taxon>
        <taxon>Globodera</taxon>
    </lineage>
</organism>
<reference evidence="3" key="1">
    <citation type="submission" date="2013-12" db="EMBL/GenBank/DDBJ databases">
        <authorList>
            <person name="Aslett M."/>
        </authorList>
    </citation>
    <scope>NUCLEOTIDE SEQUENCE [LARGE SCALE GENOMIC DNA]</scope>
    <source>
        <strain evidence="3">Lindley</strain>
    </source>
</reference>
<keyword evidence="2" id="KW-1133">Transmembrane helix</keyword>
<evidence type="ECO:0000256" key="1">
    <source>
        <dbReference type="SAM" id="MobiDB-lite"/>
    </source>
</evidence>